<evidence type="ECO:0000259" key="7">
    <source>
        <dbReference type="PROSITE" id="PS50850"/>
    </source>
</evidence>
<comment type="subcellular location">
    <subcellularLocation>
        <location evidence="1">Membrane</location>
        <topology evidence="1">Multi-pass membrane protein</topology>
    </subcellularLocation>
</comment>
<dbReference type="Gene3D" id="1.20.1720.10">
    <property type="entry name" value="Multidrug resistance protein D"/>
    <property type="match status" value="1"/>
</dbReference>
<dbReference type="InterPro" id="IPR036259">
    <property type="entry name" value="MFS_trans_sf"/>
</dbReference>
<dbReference type="InterPro" id="IPR020846">
    <property type="entry name" value="MFS_dom"/>
</dbReference>
<dbReference type="Proteomes" id="UP001320420">
    <property type="component" value="Unassembled WGS sequence"/>
</dbReference>
<dbReference type="GO" id="GO:0005886">
    <property type="term" value="C:plasma membrane"/>
    <property type="evidence" value="ECO:0007669"/>
    <property type="project" value="TreeGrafter"/>
</dbReference>
<feature type="region of interest" description="Disordered" evidence="5">
    <location>
        <begin position="16"/>
        <end position="42"/>
    </location>
</feature>
<evidence type="ECO:0000256" key="6">
    <source>
        <dbReference type="SAM" id="Phobius"/>
    </source>
</evidence>
<evidence type="ECO:0000313" key="9">
    <source>
        <dbReference type="Proteomes" id="UP001320420"/>
    </source>
</evidence>
<dbReference type="EMBL" id="JAKJXP020000039">
    <property type="protein sequence ID" value="KAK7752343.1"/>
    <property type="molecule type" value="Genomic_DNA"/>
</dbReference>
<dbReference type="SUPFAM" id="SSF103473">
    <property type="entry name" value="MFS general substrate transporter"/>
    <property type="match status" value="1"/>
</dbReference>
<dbReference type="GO" id="GO:0022857">
    <property type="term" value="F:transmembrane transporter activity"/>
    <property type="evidence" value="ECO:0007669"/>
    <property type="project" value="InterPro"/>
</dbReference>
<dbReference type="AlphaFoldDB" id="A0AAN9YNC6"/>
<feature type="transmembrane region" description="Helical" evidence="6">
    <location>
        <begin position="465"/>
        <end position="484"/>
    </location>
</feature>
<feature type="transmembrane region" description="Helical" evidence="6">
    <location>
        <begin position="153"/>
        <end position="174"/>
    </location>
</feature>
<comment type="caution">
    <text evidence="8">The sequence shown here is derived from an EMBL/GenBank/DDBJ whole genome shotgun (WGS) entry which is preliminary data.</text>
</comment>
<organism evidence="8 9">
    <name type="scientific">Diatrype stigma</name>
    <dbReference type="NCBI Taxonomy" id="117547"/>
    <lineage>
        <taxon>Eukaryota</taxon>
        <taxon>Fungi</taxon>
        <taxon>Dikarya</taxon>
        <taxon>Ascomycota</taxon>
        <taxon>Pezizomycotina</taxon>
        <taxon>Sordariomycetes</taxon>
        <taxon>Xylariomycetidae</taxon>
        <taxon>Xylariales</taxon>
        <taxon>Diatrypaceae</taxon>
        <taxon>Diatrype</taxon>
    </lineage>
</organism>
<proteinExistence type="predicted"/>
<evidence type="ECO:0000256" key="1">
    <source>
        <dbReference type="ARBA" id="ARBA00004141"/>
    </source>
</evidence>
<protein>
    <recommendedName>
        <fullName evidence="7">Major facilitator superfamily (MFS) profile domain-containing protein</fullName>
    </recommendedName>
</protein>
<dbReference type="Gene3D" id="1.20.1250.20">
    <property type="entry name" value="MFS general substrate transporter like domains"/>
    <property type="match status" value="1"/>
</dbReference>
<evidence type="ECO:0000256" key="4">
    <source>
        <dbReference type="ARBA" id="ARBA00023136"/>
    </source>
</evidence>
<feature type="transmembrane region" description="Helical" evidence="6">
    <location>
        <begin position="436"/>
        <end position="453"/>
    </location>
</feature>
<feature type="transmembrane region" description="Helical" evidence="6">
    <location>
        <begin position="180"/>
        <end position="198"/>
    </location>
</feature>
<feature type="transmembrane region" description="Helical" evidence="6">
    <location>
        <begin position="121"/>
        <end position="141"/>
    </location>
</feature>
<feature type="transmembrane region" description="Helical" evidence="6">
    <location>
        <begin position="490"/>
        <end position="508"/>
    </location>
</feature>
<keyword evidence="3 6" id="KW-1133">Transmembrane helix</keyword>
<feature type="transmembrane region" description="Helical" evidence="6">
    <location>
        <begin position="210"/>
        <end position="232"/>
    </location>
</feature>
<dbReference type="InterPro" id="IPR011701">
    <property type="entry name" value="MFS"/>
</dbReference>
<feature type="transmembrane region" description="Helical" evidence="6">
    <location>
        <begin position="520"/>
        <end position="547"/>
    </location>
</feature>
<feature type="domain" description="Major facilitator superfamily (MFS) profile" evidence="7">
    <location>
        <begin position="84"/>
        <end position="604"/>
    </location>
</feature>
<feature type="compositionally biased region" description="Basic and acidic residues" evidence="5">
    <location>
        <begin position="23"/>
        <end position="36"/>
    </location>
</feature>
<evidence type="ECO:0000256" key="3">
    <source>
        <dbReference type="ARBA" id="ARBA00022989"/>
    </source>
</evidence>
<feature type="transmembrane region" description="Helical" evidence="6">
    <location>
        <begin position="84"/>
        <end position="109"/>
    </location>
</feature>
<feature type="transmembrane region" description="Helical" evidence="6">
    <location>
        <begin position="314"/>
        <end position="337"/>
    </location>
</feature>
<dbReference type="PANTHER" id="PTHR23501">
    <property type="entry name" value="MAJOR FACILITATOR SUPERFAMILY"/>
    <property type="match status" value="1"/>
</dbReference>
<dbReference type="Pfam" id="PF07690">
    <property type="entry name" value="MFS_1"/>
    <property type="match status" value="1"/>
</dbReference>
<keyword evidence="9" id="KW-1185">Reference proteome</keyword>
<feature type="transmembrane region" description="Helical" evidence="6">
    <location>
        <begin position="343"/>
        <end position="365"/>
    </location>
</feature>
<keyword evidence="4 6" id="KW-0472">Membrane</keyword>
<evidence type="ECO:0000313" key="8">
    <source>
        <dbReference type="EMBL" id="KAK7752343.1"/>
    </source>
</evidence>
<gene>
    <name evidence="8" type="ORF">SLS62_005679</name>
</gene>
<evidence type="ECO:0000256" key="2">
    <source>
        <dbReference type="ARBA" id="ARBA00022692"/>
    </source>
</evidence>
<feature type="transmembrane region" description="Helical" evidence="6">
    <location>
        <begin position="572"/>
        <end position="593"/>
    </location>
</feature>
<feature type="transmembrane region" description="Helical" evidence="6">
    <location>
        <begin position="398"/>
        <end position="424"/>
    </location>
</feature>
<dbReference type="PROSITE" id="PS50850">
    <property type="entry name" value="MFS"/>
    <property type="match status" value="1"/>
</dbReference>
<dbReference type="PANTHER" id="PTHR23501:SF39">
    <property type="entry name" value="MULTIDRUG TRANSPORTER, PUTATIVE (AFU_ORTHOLOGUE AFUA_1G05010)-RELATED"/>
    <property type="match status" value="1"/>
</dbReference>
<reference evidence="8 9" key="1">
    <citation type="submission" date="2024-02" db="EMBL/GenBank/DDBJ databases">
        <title>De novo assembly and annotation of 12 fungi associated with fruit tree decline syndrome in Ontario, Canada.</title>
        <authorList>
            <person name="Sulman M."/>
            <person name="Ellouze W."/>
            <person name="Ilyukhin E."/>
        </authorList>
    </citation>
    <scope>NUCLEOTIDE SEQUENCE [LARGE SCALE GENOMIC DNA]</scope>
    <source>
        <strain evidence="8 9">M11/M66-122</strain>
    </source>
</reference>
<feature type="transmembrane region" description="Helical" evidence="6">
    <location>
        <begin position="238"/>
        <end position="258"/>
    </location>
</feature>
<keyword evidence="2 6" id="KW-0812">Transmembrane</keyword>
<sequence length="660" mass="70433">MIITYLFRASKKAFGGSKANGDNGKDKAVKNTDKKPSPMCSHRKGAAQITSAGLMADEIDDDEPGPCLECKAEKRAARSYRTRIILGLLLPYALQALDVTIVASALPWIAADFGKTSSQNWIVSVFNLTSACFIPFWGTIADVFGRHWALQSCLVLMLIGSALCTGAPVAAYGVLLLGRAVQGLACAGLAVVVRVVLADRVSLAENARNWTVFALTGGLSYGLGPVAGGYLTNANWRWCFGINLPIAALAVLVVFFLLREDLLGPQPIAGIDFVVADDVLGPEEGTATAPAKIVAPGGSGSGGRRMRLAARLKSIDFGGQLLFLVGFGLLILAFTWAGTTYRWSHPAIVVPLIVGALVAGGWMFWEYSMAPDGALGRRFSYQKPMLPWKLLRDRNISLLFYINFATGMAMYAVLYFVSIYFTVVLHYDASDAGVQLLYYTPGLGVGVYLSMLLCNTWPRQTFMPLLLGSVLEAVGLGLLAWALHAENKNVIFGMMAMTGAGTGLRILPGSLHAIGFFPDHVATVVSLMAVASPFGGTLALTIMSAVFNNTSGATNGVNSVSLDDPVAAKNGVTWAFVSLVPFMVICVLCSASLGNVTLTKEKREPDSVEGIGDDTRKDVRLTHGSYLLALLRGEGSGRKRIDDGHELQRIESASVDSLAR</sequence>
<evidence type="ECO:0000256" key="5">
    <source>
        <dbReference type="SAM" id="MobiDB-lite"/>
    </source>
</evidence>
<accession>A0AAN9YNC6</accession>
<name>A0AAN9YNC6_9PEZI</name>